<dbReference type="GO" id="GO:0097363">
    <property type="term" value="F:protein O-acetylglucosaminyltransferase activity"/>
    <property type="evidence" value="ECO:0007669"/>
    <property type="project" value="UniProtKB-EC"/>
</dbReference>
<evidence type="ECO:0000256" key="10">
    <source>
        <dbReference type="ARBA" id="ARBA00049432"/>
    </source>
</evidence>
<comment type="catalytic activity">
    <reaction evidence="10">
        <text>L-threonyl-[protein] + UDP-N-acetyl-alpha-D-glucosamine = 3-O-(N-acetyl-beta-D-glucosaminyl)-L-threonyl-[protein] + UDP + H(+)</text>
        <dbReference type="Rhea" id="RHEA:48908"/>
        <dbReference type="Rhea" id="RHEA-COMP:11060"/>
        <dbReference type="Rhea" id="RHEA-COMP:12252"/>
        <dbReference type="ChEBI" id="CHEBI:15378"/>
        <dbReference type="ChEBI" id="CHEBI:30013"/>
        <dbReference type="ChEBI" id="CHEBI:57705"/>
        <dbReference type="ChEBI" id="CHEBI:58223"/>
        <dbReference type="ChEBI" id="CHEBI:90840"/>
        <dbReference type="EC" id="2.4.1.255"/>
    </reaction>
</comment>
<keyword evidence="3" id="KW-0808">Transferase</keyword>
<evidence type="ECO:0000256" key="7">
    <source>
        <dbReference type="ARBA" id="ARBA00040944"/>
    </source>
</evidence>
<feature type="domain" description="Glycosyltransferase 61 catalytic" evidence="11">
    <location>
        <begin position="137"/>
        <end position="204"/>
    </location>
</feature>
<keyword evidence="13" id="KW-1185">Reference proteome</keyword>
<sequence length="268" mass="31678">MSRCWSFFMMERRKYDVKSCGLFYNVIQKKDFNYRKISPWARDLIRAMNCTSMKRSSYSDAKPPETDDFFHMEPTPRWFEEVEDVAPLQEAVLQQREGGYTRLDEFTANYTLSIGLVQRFSHYKKCERPKMPKWCEHYREFINLKKIQEALAENFPHAKIRNTKLKKMNLVEQASWWWHRDIVIAAHGATLSNVMFMRPGTAVIEIFPTKYERMMFQGLMNDVGVYGYPILNATVKGAKGYKNRDVPLAPNVDEIIRCVQEALQRRKS</sequence>
<dbReference type="Pfam" id="PF04577">
    <property type="entry name" value="Glyco_transf_61"/>
    <property type="match status" value="1"/>
</dbReference>
<dbReference type="InterPro" id="IPR049625">
    <property type="entry name" value="Glyco_transf_61_cat"/>
</dbReference>
<organism evidence="12 13">
    <name type="scientific">Cylindrotheca closterium</name>
    <dbReference type="NCBI Taxonomy" id="2856"/>
    <lineage>
        <taxon>Eukaryota</taxon>
        <taxon>Sar</taxon>
        <taxon>Stramenopiles</taxon>
        <taxon>Ochrophyta</taxon>
        <taxon>Bacillariophyta</taxon>
        <taxon>Bacillariophyceae</taxon>
        <taxon>Bacillariophycidae</taxon>
        <taxon>Bacillariales</taxon>
        <taxon>Bacillariaceae</taxon>
        <taxon>Cylindrotheca</taxon>
    </lineage>
</organism>
<gene>
    <name evidence="12" type="ORF">CYCCA115_LOCUS14278</name>
</gene>
<dbReference type="EC" id="2.4.1.255" evidence="1"/>
<evidence type="ECO:0000256" key="1">
    <source>
        <dbReference type="ARBA" id="ARBA00011970"/>
    </source>
</evidence>
<evidence type="ECO:0000256" key="3">
    <source>
        <dbReference type="ARBA" id="ARBA00022679"/>
    </source>
</evidence>
<dbReference type="EMBL" id="CAKOGP040001836">
    <property type="protein sequence ID" value="CAJ1953675.1"/>
    <property type="molecule type" value="Genomic_DNA"/>
</dbReference>
<dbReference type="PANTHER" id="PTHR20961:SF148">
    <property type="entry name" value="EGF DOMAIN-SPECIFIC O-LINKED N-ACETYLGLUCOSAMINE TRANSFERASE"/>
    <property type="match status" value="1"/>
</dbReference>
<dbReference type="AlphaFoldDB" id="A0AAD2PV16"/>
<evidence type="ECO:0000259" key="11">
    <source>
        <dbReference type="Pfam" id="PF04577"/>
    </source>
</evidence>
<comment type="catalytic activity">
    <reaction evidence="9">
        <text>L-seryl-[protein] + UDP-N-acetyl-alpha-D-glucosamine = 3-O-(N-acetyl-beta-D-glucosaminyl)-L-seryl-[protein] + UDP + H(+)</text>
        <dbReference type="Rhea" id="RHEA:48904"/>
        <dbReference type="Rhea" id="RHEA-COMP:9863"/>
        <dbReference type="Rhea" id="RHEA-COMP:12251"/>
        <dbReference type="ChEBI" id="CHEBI:15378"/>
        <dbReference type="ChEBI" id="CHEBI:29999"/>
        <dbReference type="ChEBI" id="CHEBI:57705"/>
        <dbReference type="ChEBI" id="CHEBI:58223"/>
        <dbReference type="ChEBI" id="CHEBI:90838"/>
        <dbReference type="EC" id="2.4.1.255"/>
    </reaction>
</comment>
<evidence type="ECO:0000256" key="9">
    <source>
        <dbReference type="ARBA" id="ARBA00048317"/>
    </source>
</evidence>
<dbReference type="Proteomes" id="UP001295423">
    <property type="component" value="Unassembled WGS sequence"/>
</dbReference>
<evidence type="ECO:0000256" key="2">
    <source>
        <dbReference type="ARBA" id="ARBA00022676"/>
    </source>
</evidence>
<evidence type="ECO:0000256" key="4">
    <source>
        <dbReference type="ARBA" id="ARBA00022729"/>
    </source>
</evidence>
<comment type="caution">
    <text evidence="12">The sequence shown here is derived from an EMBL/GenBank/DDBJ whole genome shotgun (WGS) entry which is preliminary data.</text>
</comment>
<keyword evidence="4" id="KW-0732">Signal</keyword>
<evidence type="ECO:0000313" key="12">
    <source>
        <dbReference type="EMBL" id="CAJ1953675.1"/>
    </source>
</evidence>
<evidence type="ECO:0000313" key="13">
    <source>
        <dbReference type="Proteomes" id="UP001295423"/>
    </source>
</evidence>
<evidence type="ECO:0000256" key="6">
    <source>
        <dbReference type="ARBA" id="ARBA00023180"/>
    </source>
</evidence>
<protein>
    <recommendedName>
        <fullName evidence="7">EGF domain-specific O-linked N-acetylglucosamine transferase</fullName>
        <ecNumber evidence="1">2.4.1.255</ecNumber>
    </recommendedName>
    <alternativeName>
        <fullName evidence="8">Extracellular O-linked N-acetylglucosamine transferase</fullName>
    </alternativeName>
</protein>
<dbReference type="InterPro" id="IPR007657">
    <property type="entry name" value="Glycosyltransferase_61"/>
</dbReference>
<keyword evidence="6" id="KW-0325">Glycoprotein</keyword>
<evidence type="ECO:0000256" key="5">
    <source>
        <dbReference type="ARBA" id="ARBA00022824"/>
    </source>
</evidence>
<evidence type="ECO:0000256" key="8">
    <source>
        <dbReference type="ARBA" id="ARBA00042574"/>
    </source>
</evidence>
<reference evidence="12" key="1">
    <citation type="submission" date="2023-08" db="EMBL/GenBank/DDBJ databases">
        <authorList>
            <person name="Audoor S."/>
            <person name="Bilcke G."/>
        </authorList>
    </citation>
    <scope>NUCLEOTIDE SEQUENCE</scope>
</reference>
<keyword evidence="2" id="KW-0328">Glycosyltransferase</keyword>
<keyword evidence="5" id="KW-0256">Endoplasmic reticulum</keyword>
<proteinExistence type="predicted"/>
<accession>A0AAD2PV16</accession>
<dbReference type="PANTHER" id="PTHR20961">
    <property type="entry name" value="GLYCOSYLTRANSFERASE"/>
    <property type="match status" value="1"/>
</dbReference>
<name>A0AAD2PV16_9STRA</name>